<protein>
    <submittedName>
        <fullName evidence="1">Uncharacterized protein</fullName>
    </submittedName>
</protein>
<comment type="caution">
    <text evidence="1">The sequence shown here is derived from an EMBL/GenBank/DDBJ whole genome shotgun (WGS) entry which is preliminary data.</text>
</comment>
<gene>
    <name evidence="1" type="ORF">P4706_16275</name>
</gene>
<sequence>MRKTIEEADHLRHHQDVKHIFAIRKETIERVLEMQKKSMVCVGLL</sequence>
<evidence type="ECO:0000313" key="1">
    <source>
        <dbReference type="EMBL" id="MEC0274609.1"/>
    </source>
</evidence>
<dbReference type="EMBL" id="JARNBH010000016">
    <property type="protein sequence ID" value="MEC0274609.1"/>
    <property type="molecule type" value="Genomic_DNA"/>
</dbReference>
<evidence type="ECO:0000313" key="2">
    <source>
        <dbReference type="Proteomes" id="UP001307168"/>
    </source>
</evidence>
<reference evidence="1 2" key="1">
    <citation type="submission" date="2023-03" db="EMBL/GenBank/DDBJ databases">
        <title>Bacillus Genome Sequencing.</title>
        <authorList>
            <person name="Dunlap C."/>
        </authorList>
    </citation>
    <scope>NUCLEOTIDE SEQUENCE [LARGE SCALE GENOMIC DNA]</scope>
    <source>
        <strain evidence="1 2">B-41290</strain>
    </source>
</reference>
<dbReference type="RefSeq" id="WP_176474755.1">
    <property type="nucleotide sequence ID" value="NZ_JAJNAF010000040.1"/>
</dbReference>
<dbReference type="Proteomes" id="UP001307168">
    <property type="component" value="Unassembled WGS sequence"/>
</dbReference>
<name>A0AAW9NEI2_9BACI</name>
<dbReference type="AlphaFoldDB" id="A0AAW9NEI2"/>
<accession>A0AAW9NEI2</accession>
<keyword evidence="2" id="KW-1185">Reference proteome</keyword>
<proteinExistence type="predicted"/>
<organism evidence="1 2">
    <name type="scientific">Peribacillus castrilensis</name>
    <dbReference type="NCBI Taxonomy" id="2897690"/>
    <lineage>
        <taxon>Bacteria</taxon>
        <taxon>Bacillati</taxon>
        <taxon>Bacillota</taxon>
        <taxon>Bacilli</taxon>
        <taxon>Bacillales</taxon>
        <taxon>Bacillaceae</taxon>
        <taxon>Peribacillus</taxon>
    </lineage>
</organism>